<feature type="transmembrane region" description="Helical" evidence="8">
    <location>
        <begin position="182"/>
        <end position="203"/>
    </location>
</feature>
<proteinExistence type="inferred from homology"/>
<sequence length="373" mass="41636">MKSAAVGKWPLFMMLGLSVGLSNHVILLPVILDEAGRDAWLSSPLSFVIIMPWLLFIIHGTMKRTKYSRLTDLISSKLSKPVAWILLLPMLLLLLMLSFQTFTETVDWTSTTYLPATPPLVLQLCLIGLVAYGAWSGLQALVLISCLLLPSVVVLGDFVMTANMPDKDYSYLLPILENGPGGLIRATLFSVGSLLELSLLLLIQHHLRGELKRRYMLLLLFFVALLTLGPAIGAVTEFGPIEAAKLRYPAFAQWRLVTIGKYIEHLDFFAIFQWLSGAFIRISLPLFIVLDLLPVRRKSRRAVLLASLCLIYVVVLQVLSHYNFNYMSFTKIIFIADVFILGAVTFLLWLLSHSRKIKEGVADDRASGNNATS</sequence>
<evidence type="ECO:0000313" key="9">
    <source>
        <dbReference type="EMBL" id="MBB3109824.1"/>
    </source>
</evidence>
<feature type="transmembrane region" description="Helical" evidence="8">
    <location>
        <begin position="82"/>
        <end position="101"/>
    </location>
</feature>
<dbReference type="EMBL" id="JACHXK010000003">
    <property type="protein sequence ID" value="MBB3109824.1"/>
    <property type="molecule type" value="Genomic_DNA"/>
</dbReference>
<evidence type="ECO:0000256" key="7">
    <source>
        <dbReference type="ARBA" id="ARBA00023136"/>
    </source>
</evidence>
<dbReference type="InterPro" id="IPR004761">
    <property type="entry name" value="Spore_GerAB"/>
</dbReference>
<organism evidence="9 10">
    <name type="scientific">Paenibacillus phyllosphaerae</name>
    <dbReference type="NCBI Taxonomy" id="274593"/>
    <lineage>
        <taxon>Bacteria</taxon>
        <taxon>Bacillati</taxon>
        <taxon>Bacillota</taxon>
        <taxon>Bacilli</taxon>
        <taxon>Bacillales</taxon>
        <taxon>Paenibacillaceae</taxon>
        <taxon>Paenibacillus</taxon>
    </lineage>
</organism>
<feature type="transmembrane region" description="Helical" evidence="8">
    <location>
        <begin position="12"/>
        <end position="32"/>
    </location>
</feature>
<keyword evidence="3" id="KW-0813">Transport</keyword>
<feature type="transmembrane region" description="Helical" evidence="8">
    <location>
        <begin position="44"/>
        <end position="62"/>
    </location>
</feature>
<dbReference type="Proteomes" id="UP000570361">
    <property type="component" value="Unassembled WGS sequence"/>
</dbReference>
<dbReference type="PANTHER" id="PTHR34975:SF2">
    <property type="entry name" value="SPORE GERMINATION PROTEIN A2"/>
    <property type="match status" value="1"/>
</dbReference>
<comment type="caution">
    <text evidence="9">The sequence shown here is derived from an EMBL/GenBank/DDBJ whole genome shotgun (WGS) entry which is preliminary data.</text>
</comment>
<dbReference type="Pfam" id="PF03845">
    <property type="entry name" value="Spore_permease"/>
    <property type="match status" value="1"/>
</dbReference>
<keyword evidence="10" id="KW-1185">Reference proteome</keyword>
<feature type="transmembrane region" description="Helical" evidence="8">
    <location>
        <begin position="141"/>
        <end position="162"/>
    </location>
</feature>
<feature type="transmembrane region" description="Helical" evidence="8">
    <location>
        <begin position="215"/>
        <end position="236"/>
    </location>
</feature>
<accession>A0A7W5AWL4</accession>
<evidence type="ECO:0000256" key="8">
    <source>
        <dbReference type="SAM" id="Phobius"/>
    </source>
</evidence>
<feature type="transmembrane region" description="Helical" evidence="8">
    <location>
        <begin position="332"/>
        <end position="351"/>
    </location>
</feature>
<evidence type="ECO:0000256" key="5">
    <source>
        <dbReference type="ARBA" id="ARBA00022692"/>
    </source>
</evidence>
<dbReference type="AlphaFoldDB" id="A0A7W5AWL4"/>
<evidence type="ECO:0000256" key="3">
    <source>
        <dbReference type="ARBA" id="ARBA00022448"/>
    </source>
</evidence>
<keyword evidence="6 8" id="KW-1133">Transmembrane helix</keyword>
<gene>
    <name evidence="9" type="ORF">FHS18_001887</name>
</gene>
<dbReference type="GO" id="GO:0009847">
    <property type="term" value="P:spore germination"/>
    <property type="evidence" value="ECO:0007669"/>
    <property type="project" value="InterPro"/>
</dbReference>
<dbReference type="RefSeq" id="WP_183599272.1">
    <property type="nucleotide sequence ID" value="NZ_JACHXK010000003.1"/>
</dbReference>
<evidence type="ECO:0000256" key="1">
    <source>
        <dbReference type="ARBA" id="ARBA00004141"/>
    </source>
</evidence>
<evidence type="ECO:0000256" key="2">
    <source>
        <dbReference type="ARBA" id="ARBA00007998"/>
    </source>
</evidence>
<name>A0A7W5AWL4_9BACL</name>
<keyword evidence="4" id="KW-0309">Germination</keyword>
<protein>
    <submittedName>
        <fullName evidence="9">Spore germination protein (Amino acid permease)</fullName>
    </submittedName>
</protein>
<evidence type="ECO:0000256" key="6">
    <source>
        <dbReference type="ARBA" id="ARBA00022989"/>
    </source>
</evidence>
<comment type="subcellular location">
    <subcellularLocation>
        <location evidence="1">Membrane</location>
        <topology evidence="1">Multi-pass membrane protein</topology>
    </subcellularLocation>
</comment>
<reference evidence="9 10" key="1">
    <citation type="submission" date="2020-08" db="EMBL/GenBank/DDBJ databases">
        <title>Genomic Encyclopedia of Type Strains, Phase III (KMG-III): the genomes of soil and plant-associated and newly described type strains.</title>
        <authorList>
            <person name="Whitman W."/>
        </authorList>
    </citation>
    <scope>NUCLEOTIDE SEQUENCE [LARGE SCALE GENOMIC DNA]</scope>
    <source>
        <strain evidence="9 10">CECT 5862</strain>
    </source>
</reference>
<comment type="similarity">
    <text evidence="2">Belongs to the amino acid-polyamine-organocation (APC) superfamily. Spore germination protein (SGP) (TC 2.A.3.9) family.</text>
</comment>
<dbReference type="NCBIfam" id="TIGR00912">
    <property type="entry name" value="2A0309"/>
    <property type="match status" value="1"/>
</dbReference>
<feature type="transmembrane region" description="Helical" evidence="8">
    <location>
        <begin position="302"/>
        <end position="320"/>
    </location>
</feature>
<dbReference type="GO" id="GO:0016020">
    <property type="term" value="C:membrane"/>
    <property type="evidence" value="ECO:0007669"/>
    <property type="project" value="UniProtKB-SubCell"/>
</dbReference>
<feature type="transmembrane region" description="Helical" evidence="8">
    <location>
        <begin position="271"/>
        <end position="290"/>
    </location>
</feature>
<dbReference type="PANTHER" id="PTHR34975">
    <property type="entry name" value="SPORE GERMINATION PROTEIN A2"/>
    <property type="match status" value="1"/>
</dbReference>
<evidence type="ECO:0000256" key="4">
    <source>
        <dbReference type="ARBA" id="ARBA00022544"/>
    </source>
</evidence>
<keyword evidence="5 8" id="KW-0812">Transmembrane</keyword>
<evidence type="ECO:0000313" key="10">
    <source>
        <dbReference type="Proteomes" id="UP000570361"/>
    </source>
</evidence>
<keyword evidence="7 8" id="KW-0472">Membrane</keyword>
<feature type="transmembrane region" description="Helical" evidence="8">
    <location>
        <begin position="113"/>
        <end position="134"/>
    </location>
</feature>